<sequence length="616" mass="71065">MKRRAAECGKLRRPPKRNKITDGIYGSSILYLRFLVLWAMVLAADFLLEFRFEFLWPFWLLIRSVYDSFKYQGLAFSVFFICIALTSDMICYFFIPVNWLFFAASTYVWVQYVWHTDKGVCVPTVILWLMFLYVEVAIRLKDLRLMPFHLDLCRPFAAHCIGYPVVTLGFGFKSYVGYRMRQRKQRDVAKENEFYLQLLQQALPVEQQPANLPPQIPPSHVQIQTQVSTTVVEQNSKSQPQRQSVQYNPSPEKGRGRVLNNVETNLQNGAHNNIQITSHIQNANKTNQRKSLDKIEKQEDQHNKHNTEKLSQTEKNDKKYSNNGSSVSSNDLQYIEKIRVQDIILSKPFLMSHPMVNGVQKITKIRRILRTIHGLNNSRQMDKQTSTLERKLVEERRQRQAVETNLNTERRNRRIAEEQLSVVPPPPPPRQECTDSCKTRRTQMEQELKKLRRELSDLGERCKSYENKEAYCMEHHSNHASIMATINNLRKSHDELQQALSAETRIKLDLFSALGEAKRELEIKEKTMQRQEKDLEQLKAVIAQDLAVMPQKFGPTPPTCSTSKLRGLNNDVNVVNMQIRANESPCPGCTVSNLDPNATAYTPKTSSSSLVASTAT</sequence>
<comment type="function">
    <text evidence="1">Plays a role in the regulation of neuronal activity.</text>
</comment>
<dbReference type="OrthoDB" id="10071111at2759"/>
<keyword evidence="17" id="KW-1185">Reference proteome</keyword>
<dbReference type="GO" id="GO:0023041">
    <property type="term" value="P:neuronal signal transduction"/>
    <property type="evidence" value="ECO:0007669"/>
    <property type="project" value="InterPro"/>
</dbReference>
<feature type="region of interest" description="Disordered" evidence="14">
    <location>
        <begin position="226"/>
        <end position="257"/>
    </location>
</feature>
<feature type="transmembrane region" description="Helical" evidence="15">
    <location>
        <begin position="119"/>
        <end position="136"/>
    </location>
</feature>
<evidence type="ECO:0000313" key="16">
    <source>
        <dbReference type="EMBL" id="CAB0030960.1"/>
    </source>
</evidence>
<dbReference type="PANTHER" id="PTHR47464:SF2">
    <property type="entry name" value="MACOILIN"/>
    <property type="match status" value="1"/>
</dbReference>
<feature type="transmembrane region" description="Helical" evidence="15">
    <location>
        <begin position="156"/>
        <end position="176"/>
    </location>
</feature>
<protein>
    <recommendedName>
        <fullName evidence="4">Macoilin</fullName>
    </recommendedName>
    <alternativeName>
        <fullName evidence="12">Transmembrane protein 57</fullName>
    </alternativeName>
</protein>
<keyword evidence="9 15" id="KW-0472">Membrane</keyword>
<name>A0A6H5I146_9HYME</name>
<keyword evidence="6 15" id="KW-0812">Transmembrane</keyword>
<evidence type="ECO:0000256" key="6">
    <source>
        <dbReference type="ARBA" id="ARBA00022692"/>
    </source>
</evidence>
<accession>A0A6H5I146</accession>
<evidence type="ECO:0000256" key="1">
    <source>
        <dbReference type="ARBA" id="ARBA00003440"/>
    </source>
</evidence>
<evidence type="ECO:0000313" key="17">
    <source>
        <dbReference type="Proteomes" id="UP000479190"/>
    </source>
</evidence>
<feature type="compositionally biased region" description="Basic and acidic residues" evidence="14">
    <location>
        <begin position="290"/>
        <end position="320"/>
    </location>
</feature>
<feature type="coiled-coil region" evidence="13">
    <location>
        <begin position="385"/>
        <end position="541"/>
    </location>
</feature>
<proteinExistence type="predicted"/>
<dbReference type="GO" id="GO:0031965">
    <property type="term" value="C:nuclear membrane"/>
    <property type="evidence" value="ECO:0007669"/>
    <property type="project" value="UniProtKB-SubCell"/>
</dbReference>
<evidence type="ECO:0000256" key="2">
    <source>
        <dbReference type="ARBA" id="ARBA00004232"/>
    </source>
</evidence>
<keyword evidence="13" id="KW-0175">Coiled coil</keyword>
<reference evidence="16 17" key="1">
    <citation type="submission" date="2020-02" db="EMBL/GenBank/DDBJ databases">
        <authorList>
            <person name="Ferguson B K."/>
        </authorList>
    </citation>
    <scope>NUCLEOTIDE SEQUENCE [LARGE SCALE GENOMIC DNA]</scope>
</reference>
<dbReference type="AlphaFoldDB" id="A0A6H5I146"/>
<evidence type="ECO:0000256" key="4">
    <source>
        <dbReference type="ARBA" id="ARBA00021882"/>
    </source>
</evidence>
<evidence type="ECO:0000256" key="14">
    <source>
        <dbReference type="SAM" id="MobiDB-lite"/>
    </source>
</evidence>
<feature type="transmembrane region" description="Helical" evidence="15">
    <location>
        <begin position="69"/>
        <end position="86"/>
    </location>
</feature>
<feature type="compositionally biased region" description="Polar residues" evidence="14">
    <location>
        <begin position="272"/>
        <end position="286"/>
    </location>
</feature>
<gene>
    <name evidence="16" type="ORF">TBRA_LOCUS2943</name>
</gene>
<keyword evidence="8 15" id="KW-1133">Transmembrane helix</keyword>
<keyword evidence="11" id="KW-0539">Nucleus</keyword>
<comment type="subcellular location">
    <subcellularLocation>
        <location evidence="2">Nucleus membrane</location>
        <topology evidence="2">Multi-pass membrane protein</topology>
    </subcellularLocation>
    <subcellularLocation>
        <location evidence="3">Rough endoplasmic reticulum membrane</location>
        <topology evidence="3">Multi-pass membrane protein</topology>
    </subcellularLocation>
</comment>
<evidence type="ECO:0000256" key="13">
    <source>
        <dbReference type="SAM" id="Coils"/>
    </source>
</evidence>
<dbReference type="Pfam" id="PF09726">
    <property type="entry name" value="Macoilin"/>
    <property type="match status" value="2"/>
</dbReference>
<keyword evidence="10" id="KW-0325">Glycoprotein</keyword>
<evidence type="ECO:0000256" key="11">
    <source>
        <dbReference type="ARBA" id="ARBA00023242"/>
    </source>
</evidence>
<dbReference type="GO" id="GO:0030867">
    <property type="term" value="C:rough endoplasmic reticulum membrane"/>
    <property type="evidence" value="ECO:0007669"/>
    <property type="project" value="UniProtKB-SubCell"/>
</dbReference>
<evidence type="ECO:0000256" key="5">
    <source>
        <dbReference type="ARBA" id="ARBA00022553"/>
    </source>
</evidence>
<evidence type="ECO:0000256" key="10">
    <source>
        <dbReference type="ARBA" id="ARBA00023180"/>
    </source>
</evidence>
<dbReference type="EMBL" id="CADCXV010000591">
    <property type="protein sequence ID" value="CAB0030960.1"/>
    <property type="molecule type" value="Genomic_DNA"/>
</dbReference>
<feature type="transmembrane region" description="Helical" evidence="15">
    <location>
        <begin position="24"/>
        <end position="48"/>
    </location>
</feature>
<keyword evidence="7" id="KW-0256">Endoplasmic reticulum</keyword>
<keyword evidence="5" id="KW-0597">Phosphoprotein</keyword>
<dbReference type="InterPro" id="IPR019130">
    <property type="entry name" value="Macoilin"/>
</dbReference>
<organism evidence="16 17">
    <name type="scientific">Trichogramma brassicae</name>
    <dbReference type="NCBI Taxonomy" id="86971"/>
    <lineage>
        <taxon>Eukaryota</taxon>
        <taxon>Metazoa</taxon>
        <taxon>Ecdysozoa</taxon>
        <taxon>Arthropoda</taxon>
        <taxon>Hexapoda</taxon>
        <taxon>Insecta</taxon>
        <taxon>Pterygota</taxon>
        <taxon>Neoptera</taxon>
        <taxon>Endopterygota</taxon>
        <taxon>Hymenoptera</taxon>
        <taxon>Apocrita</taxon>
        <taxon>Proctotrupomorpha</taxon>
        <taxon>Chalcidoidea</taxon>
        <taxon>Trichogrammatidae</taxon>
        <taxon>Trichogramma</taxon>
    </lineage>
</organism>
<evidence type="ECO:0000256" key="12">
    <source>
        <dbReference type="ARBA" id="ARBA00031129"/>
    </source>
</evidence>
<dbReference type="Proteomes" id="UP000479190">
    <property type="component" value="Unassembled WGS sequence"/>
</dbReference>
<evidence type="ECO:0000256" key="15">
    <source>
        <dbReference type="SAM" id="Phobius"/>
    </source>
</evidence>
<feature type="region of interest" description="Disordered" evidence="14">
    <location>
        <begin position="272"/>
        <end position="328"/>
    </location>
</feature>
<evidence type="ECO:0000256" key="8">
    <source>
        <dbReference type="ARBA" id="ARBA00022989"/>
    </source>
</evidence>
<evidence type="ECO:0000256" key="9">
    <source>
        <dbReference type="ARBA" id="ARBA00023136"/>
    </source>
</evidence>
<dbReference type="PANTHER" id="PTHR47464">
    <property type="entry name" value="MACOILIN"/>
    <property type="match status" value="1"/>
</dbReference>
<evidence type="ECO:0000256" key="3">
    <source>
        <dbReference type="ARBA" id="ARBA00004269"/>
    </source>
</evidence>
<evidence type="ECO:0000256" key="7">
    <source>
        <dbReference type="ARBA" id="ARBA00022824"/>
    </source>
</evidence>
<feature type="compositionally biased region" description="Polar residues" evidence="14">
    <location>
        <begin position="235"/>
        <end position="249"/>
    </location>
</feature>